<dbReference type="OrthoDB" id="9815351at2"/>
<dbReference type="CDD" id="cd03801">
    <property type="entry name" value="GT4_PimA-like"/>
    <property type="match status" value="1"/>
</dbReference>
<sequence length="355" mass="39754">MDILPFSRPAMIHFTLTYTHDASDTPFAQELRAAGIPHRLLCGQVLMRYRSRIWLLLSGWPRLMLFALRAACTSMLRGPRAHTAVLGSDIEVLVYGMLRALLLRREPRIVWVGFIYTQRASKLATALRRLYFSMVLACADKVICHSSLEVERYRQLFASARAKFHYIPHGLHIHGRGDTPPRPASVGEQPYILTAGRSGRDYRTLFAAMAEVPLDLHVVCDSEQALAGLTVPPNVHVLRSCYDGDYIDQLRHAELVVVPLGVNDISAGQMVVIQAMAFGKPTIVTDTPTIREYVTHGEQSLLVRQGDVAELRAAIMWLLHDRALGRRLSANAVRTFEERFCMRAFVRGLLSVAAA</sequence>
<dbReference type="SUPFAM" id="SSF53756">
    <property type="entry name" value="UDP-Glycosyltransferase/glycogen phosphorylase"/>
    <property type="match status" value="1"/>
</dbReference>
<gene>
    <name evidence="1" type="ORF">E4L96_15045</name>
</gene>
<reference evidence="1 2" key="1">
    <citation type="submission" date="2019-03" db="EMBL/GenBank/DDBJ databases">
        <title>Draft Genome Sequence of Massilia arenosa sp. nov., a Novel Massilia Species Isolated from a Sandy-loam Maize Soil.</title>
        <authorList>
            <person name="Raths R."/>
            <person name="Peta V."/>
            <person name="Bucking H."/>
        </authorList>
    </citation>
    <scope>NUCLEOTIDE SEQUENCE [LARGE SCALE GENOMIC DNA]</scope>
    <source>
        <strain evidence="1 2">MC02</strain>
    </source>
</reference>
<dbReference type="Gene3D" id="3.40.50.2000">
    <property type="entry name" value="Glycogen Phosphorylase B"/>
    <property type="match status" value="2"/>
</dbReference>
<comment type="caution">
    <text evidence="1">The sequence shown here is derived from an EMBL/GenBank/DDBJ whole genome shotgun (WGS) entry which is preliminary data.</text>
</comment>
<dbReference type="PANTHER" id="PTHR12526">
    <property type="entry name" value="GLYCOSYLTRANSFERASE"/>
    <property type="match status" value="1"/>
</dbReference>
<keyword evidence="2" id="KW-1185">Reference proteome</keyword>
<dbReference type="GO" id="GO:0016740">
    <property type="term" value="F:transferase activity"/>
    <property type="evidence" value="ECO:0007669"/>
    <property type="project" value="UniProtKB-KW"/>
</dbReference>
<dbReference type="Proteomes" id="UP000298438">
    <property type="component" value="Unassembled WGS sequence"/>
</dbReference>
<organism evidence="1 2">
    <name type="scientific">Zemynaea arenosa</name>
    <dbReference type="NCBI Taxonomy" id="2561931"/>
    <lineage>
        <taxon>Bacteria</taxon>
        <taxon>Pseudomonadati</taxon>
        <taxon>Pseudomonadota</taxon>
        <taxon>Betaproteobacteria</taxon>
        <taxon>Burkholderiales</taxon>
        <taxon>Oxalobacteraceae</taxon>
        <taxon>Telluria group</taxon>
        <taxon>Zemynaea</taxon>
    </lineage>
</organism>
<evidence type="ECO:0000313" key="2">
    <source>
        <dbReference type="Proteomes" id="UP000298438"/>
    </source>
</evidence>
<keyword evidence="1" id="KW-0808">Transferase</keyword>
<dbReference type="AlphaFoldDB" id="A0A4Y9SBN1"/>
<name>A0A4Y9SBN1_9BURK</name>
<protein>
    <submittedName>
        <fullName evidence="1">Glycosyltransferase</fullName>
    </submittedName>
</protein>
<accession>A0A4Y9SBN1</accession>
<proteinExistence type="predicted"/>
<dbReference type="Pfam" id="PF13692">
    <property type="entry name" value="Glyco_trans_1_4"/>
    <property type="match status" value="1"/>
</dbReference>
<dbReference type="RefSeq" id="WP_135208042.1">
    <property type="nucleotide sequence ID" value="NZ_SPVF01000191.1"/>
</dbReference>
<evidence type="ECO:0000313" key="1">
    <source>
        <dbReference type="EMBL" id="TFW17155.1"/>
    </source>
</evidence>
<dbReference type="EMBL" id="SPVF01000191">
    <property type="protein sequence ID" value="TFW17155.1"/>
    <property type="molecule type" value="Genomic_DNA"/>
</dbReference>